<evidence type="ECO:0000313" key="2">
    <source>
        <dbReference type="Proteomes" id="UP000317243"/>
    </source>
</evidence>
<dbReference type="Proteomes" id="UP000317243">
    <property type="component" value="Unassembled WGS sequence"/>
</dbReference>
<dbReference type="OrthoDB" id="8991911at2"/>
<dbReference type="Pfam" id="PF13365">
    <property type="entry name" value="Trypsin_2"/>
    <property type="match status" value="1"/>
</dbReference>
<dbReference type="Gene3D" id="3.40.30.10">
    <property type="entry name" value="Glutaredoxin"/>
    <property type="match status" value="1"/>
</dbReference>
<dbReference type="SUPFAM" id="SSF52833">
    <property type="entry name" value="Thioredoxin-like"/>
    <property type="match status" value="1"/>
</dbReference>
<organism evidence="1 2">
    <name type="scientific">Thalassoglobus neptunius</name>
    <dbReference type="NCBI Taxonomy" id="1938619"/>
    <lineage>
        <taxon>Bacteria</taxon>
        <taxon>Pseudomonadati</taxon>
        <taxon>Planctomycetota</taxon>
        <taxon>Planctomycetia</taxon>
        <taxon>Planctomycetales</taxon>
        <taxon>Planctomycetaceae</taxon>
        <taxon>Thalassoglobus</taxon>
    </lineage>
</organism>
<comment type="caution">
    <text evidence="1">The sequence shown here is derived from an EMBL/GenBank/DDBJ whole genome shotgun (WGS) entry which is preliminary data.</text>
</comment>
<dbReference type="InterPro" id="IPR036249">
    <property type="entry name" value="Thioredoxin-like_sf"/>
</dbReference>
<dbReference type="CDD" id="cd02947">
    <property type="entry name" value="TRX_family"/>
    <property type="match status" value="1"/>
</dbReference>
<evidence type="ECO:0000313" key="1">
    <source>
        <dbReference type="EMBL" id="TWT58901.1"/>
    </source>
</evidence>
<sequence>MRDMGTLLLIGVLLCSLITDRNSGVLEADSKDVTHAHSDAESEYAGPVAETGLYDAESEPEAFEQEAPAALSVESFVYRIYADQGAGTRRYQCSAVSLGNGQFATVAHLVQRLGNRYRVLIEHDGKEYAGRFQSIRGADLALVTVEGLDVPGLEIAEPSYFDSVTAYGLTTLTLMRGLVTESQARTDGLTEFILQLLPEEIGTRPGDSGGAVVNDDGQLIGVLTEHLSSDARKAYFAAVSRLKTLVKETEAPESSEAVSGRTLESLIPSEGGAVVIFSTTWCGPCQAYKLSTGYEQIPGVIAMDAEQESALWSEAVSRFNSNTVPMTIYRDSSGTLRHVSDVQTKAWLNARISGEQLHAAVTSYYRSAPQRSWRWRR</sequence>
<gene>
    <name evidence="1" type="ORF">KOR42_22880</name>
</gene>
<reference evidence="1 2" key="1">
    <citation type="submission" date="2019-02" db="EMBL/GenBank/DDBJ databases">
        <title>Deep-cultivation of Planctomycetes and their phenomic and genomic characterization uncovers novel biology.</title>
        <authorList>
            <person name="Wiegand S."/>
            <person name="Jogler M."/>
            <person name="Boedeker C."/>
            <person name="Pinto D."/>
            <person name="Vollmers J."/>
            <person name="Rivas-Marin E."/>
            <person name="Kohn T."/>
            <person name="Peeters S.H."/>
            <person name="Heuer A."/>
            <person name="Rast P."/>
            <person name="Oberbeckmann S."/>
            <person name="Bunk B."/>
            <person name="Jeske O."/>
            <person name="Meyerdierks A."/>
            <person name="Storesund J.E."/>
            <person name="Kallscheuer N."/>
            <person name="Luecker S."/>
            <person name="Lage O.M."/>
            <person name="Pohl T."/>
            <person name="Merkel B.J."/>
            <person name="Hornburger P."/>
            <person name="Mueller R.-W."/>
            <person name="Bruemmer F."/>
            <person name="Labrenz M."/>
            <person name="Spormann A.M."/>
            <person name="Op Den Camp H."/>
            <person name="Overmann J."/>
            <person name="Amann R."/>
            <person name="Jetten M.S.M."/>
            <person name="Mascher T."/>
            <person name="Medema M.H."/>
            <person name="Devos D.P."/>
            <person name="Kaster A.-K."/>
            <person name="Ovreas L."/>
            <person name="Rohde M."/>
            <person name="Galperin M.Y."/>
            <person name="Jogler C."/>
        </authorList>
    </citation>
    <scope>NUCLEOTIDE SEQUENCE [LARGE SCALE GENOMIC DNA]</scope>
    <source>
        <strain evidence="1 2">KOR42</strain>
    </source>
</reference>
<name>A0A5C5X947_9PLAN</name>
<proteinExistence type="predicted"/>
<keyword evidence="2" id="KW-1185">Reference proteome</keyword>
<accession>A0A5C5X947</accession>
<dbReference type="RefSeq" id="WP_146509612.1">
    <property type="nucleotide sequence ID" value="NZ_SIHI01000001.1"/>
</dbReference>
<protein>
    <submittedName>
        <fullName evidence="1">Trypsin</fullName>
    </submittedName>
</protein>
<dbReference type="EMBL" id="SIHI01000001">
    <property type="protein sequence ID" value="TWT58901.1"/>
    <property type="molecule type" value="Genomic_DNA"/>
</dbReference>
<dbReference type="Gene3D" id="2.40.10.120">
    <property type="match status" value="1"/>
</dbReference>
<dbReference type="AlphaFoldDB" id="A0A5C5X947"/>
<dbReference type="InterPro" id="IPR009003">
    <property type="entry name" value="Peptidase_S1_PA"/>
</dbReference>
<dbReference type="SUPFAM" id="SSF50494">
    <property type="entry name" value="Trypsin-like serine proteases"/>
    <property type="match status" value="1"/>
</dbReference>